<organism evidence="1">
    <name type="scientific">marine sediment metagenome</name>
    <dbReference type="NCBI Taxonomy" id="412755"/>
    <lineage>
        <taxon>unclassified sequences</taxon>
        <taxon>metagenomes</taxon>
        <taxon>ecological metagenomes</taxon>
    </lineage>
</organism>
<evidence type="ECO:0008006" key="2">
    <source>
        <dbReference type="Google" id="ProtNLM"/>
    </source>
</evidence>
<comment type="caution">
    <text evidence="1">The sequence shown here is derived from an EMBL/GenBank/DDBJ whole genome shotgun (WGS) entry which is preliminary data.</text>
</comment>
<protein>
    <recommendedName>
        <fullName evidence="2">UDP-N-acetylglucosamine 2-epimerase domain-containing protein</fullName>
    </recommendedName>
</protein>
<dbReference type="InterPro" id="IPR029767">
    <property type="entry name" value="WecB-like"/>
</dbReference>
<dbReference type="SUPFAM" id="SSF53756">
    <property type="entry name" value="UDP-Glycosyltransferase/glycogen phosphorylase"/>
    <property type="match status" value="1"/>
</dbReference>
<dbReference type="EMBL" id="BARV01004156">
    <property type="protein sequence ID" value="GAI15954.1"/>
    <property type="molecule type" value="Genomic_DNA"/>
</dbReference>
<dbReference type="PANTHER" id="PTHR43174">
    <property type="entry name" value="UDP-N-ACETYLGLUCOSAMINE 2-EPIMERASE"/>
    <property type="match status" value="1"/>
</dbReference>
<feature type="non-terminal residue" evidence="1">
    <location>
        <position position="63"/>
    </location>
</feature>
<dbReference type="PANTHER" id="PTHR43174:SF1">
    <property type="entry name" value="UDP-N-ACETYLGLUCOSAMINE 2-EPIMERASE"/>
    <property type="match status" value="1"/>
</dbReference>
<accession>X1NBD7</accession>
<sequence>MRALENIGEKSRNIISKKIGLHNTKYAIVLGTRPEIIKMASIIKELEQQGLDHMIVHSGQHYS</sequence>
<proteinExistence type="predicted"/>
<dbReference type="AlphaFoldDB" id="X1NBD7"/>
<gene>
    <name evidence="1" type="ORF">S06H3_09428</name>
</gene>
<evidence type="ECO:0000313" key="1">
    <source>
        <dbReference type="EMBL" id="GAI15954.1"/>
    </source>
</evidence>
<reference evidence="1" key="1">
    <citation type="journal article" date="2014" name="Front. Microbiol.">
        <title>High frequency of phylogenetically diverse reductive dehalogenase-homologous genes in deep subseafloor sedimentary metagenomes.</title>
        <authorList>
            <person name="Kawai M."/>
            <person name="Futagami T."/>
            <person name="Toyoda A."/>
            <person name="Takaki Y."/>
            <person name="Nishi S."/>
            <person name="Hori S."/>
            <person name="Arai W."/>
            <person name="Tsubouchi T."/>
            <person name="Morono Y."/>
            <person name="Uchiyama I."/>
            <person name="Ito T."/>
            <person name="Fujiyama A."/>
            <person name="Inagaki F."/>
            <person name="Takami H."/>
        </authorList>
    </citation>
    <scope>NUCLEOTIDE SEQUENCE</scope>
    <source>
        <strain evidence="1">Expedition CK06-06</strain>
    </source>
</reference>
<dbReference type="Gene3D" id="3.40.50.2000">
    <property type="entry name" value="Glycogen Phosphorylase B"/>
    <property type="match status" value="1"/>
</dbReference>
<name>X1NBD7_9ZZZZ</name>